<name>A0ACB7RIE0_HYAAI</name>
<reference evidence="1" key="1">
    <citation type="submission" date="2020-05" db="EMBL/GenBank/DDBJ databases">
        <title>Large-scale comparative analyses of tick genomes elucidate their genetic diversity and vector capacities.</title>
        <authorList>
            <person name="Jia N."/>
            <person name="Wang J."/>
            <person name="Shi W."/>
            <person name="Du L."/>
            <person name="Sun Y."/>
            <person name="Zhan W."/>
            <person name="Jiang J."/>
            <person name="Wang Q."/>
            <person name="Zhang B."/>
            <person name="Ji P."/>
            <person name="Sakyi L.B."/>
            <person name="Cui X."/>
            <person name="Yuan T."/>
            <person name="Jiang B."/>
            <person name="Yang W."/>
            <person name="Lam T.T.-Y."/>
            <person name="Chang Q."/>
            <person name="Ding S."/>
            <person name="Wang X."/>
            <person name="Zhu J."/>
            <person name="Ruan X."/>
            <person name="Zhao L."/>
            <person name="Wei J."/>
            <person name="Que T."/>
            <person name="Du C."/>
            <person name="Cheng J."/>
            <person name="Dai P."/>
            <person name="Han X."/>
            <person name="Huang E."/>
            <person name="Gao Y."/>
            <person name="Liu J."/>
            <person name="Shao H."/>
            <person name="Ye R."/>
            <person name="Li L."/>
            <person name="Wei W."/>
            <person name="Wang X."/>
            <person name="Wang C."/>
            <person name="Yang T."/>
            <person name="Huo Q."/>
            <person name="Li W."/>
            <person name="Guo W."/>
            <person name="Chen H."/>
            <person name="Zhou L."/>
            <person name="Ni X."/>
            <person name="Tian J."/>
            <person name="Zhou Y."/>
            <person name="Sheng Y."/>
            <person name="Liu T."/>
            <person name="Pan Y."/>
            <person name="Xia L."/>
            <person name="Li J."/>
            <person name="Zhao F."/>
            <person name="Cao W."/>
        </authorList>
    </citation>
    <scope>NUCLEOTIDE SEQUENCE</scope>
    <source>
        <strain evidence="1">Hyas-2018</strain>
    </source>
</reference>
<gene>
    <name evidence="1" type="ORF">HPB50_009517</name>
</gene>
<dbReference type="EMBL" id="CM023489">
    <property type="protein sequence ID" value="KAH6922105.1"/>
    <property type="molecule type" value="Genomic_DNA"/>
</dbReference>
<organism evidence="1 2">
    <name type="scientific">Hyalomma asiaticum</name>
    <name type="common">Tick</name>
    <dbReference type="NCBI Taxonomy" id="266040"/>
    <lineage>
        <taxon>Eukaryota</taxon>
        <taxon>Metazoa</taxon>
        <taxon>Ecdysozoa</taxon>
        <taxon>Arthropoda</taxon>
        <taxon>Chelicerata</taxon>
        <taxon>Arachnida</taxon>
        <taxon>Acari</taxon>
        <taxon>Parasitiformes</taxon>
        <taxon>Ixodida</taxon>
        <taxon>Ixodoidea</taxon>
        <taxon>Ixodidae</taxon>
        <taxon>Hyalomminae</taxon>
        <taxon>Hyalomma</taxon>
    </lineage>
</organism>
<comment type="caution">
    <text evidence="1">The sequence shown here is derived from an EMBL/GenBank/DDBJ whole genome shotgun (WGS) entry which is preliminary data.</text>
</comment>
<sequence length="208" mass="23325">MTTRWEYMLTGFGAYFERRRFAFPEPMPTTQVCSVCRFVSSITLVLPCGHVFCPLCQHLSAEGADERGASHQCPIDHSKFPVSSLMESTFTKDELEKRQFRCGIGGSKCDFVGTLVELKFHMKECVFDEVRCVKCRCVVVRSRVVDHYGRCAGVPSSKAQGPATDETSSRAVEELDAIKQDVEELRQELAAQPEARHRSMRGLPSGHV</sequence>
<keyword evidence="2" id="KW-1185">Reference proteome</keyword>
<proteinExistence type="predicted"/>
<evidence type="ECO:0000313" key="2">
    <source>
        <dbReference type="Proteomes" id="UP000821845"/>
    </source>
</evidence>
<dbReference type="Proteomes" id="UP000821845">
    <property type="component" value="Chromosome 9"/>
</dbReference>
<accession>A0ACB7RIE0</accession>
<protein>
    <submittedName>
        <fullName evidence="1">Uncharacterized protein</fullName>
    </submittedName>
</protein>
<evidence type="ECO:0000313" key="1">
    <source>
        <dbReference type="EMBL" id="KAH6922105.1"/>
    </source>
</evidence>